<accession>A0A084ZMM4</accession>
<proteinExistence type="predicted"/>
<evidence type="ECO:0000313" key="3">
    <source>
        <dbReference type="Proteomes" id="UP000028630"/>
    </source>
</evidence>
<dbReference type="InterPro" id="IPR003615">
    <property type="entry name" value="HNH_nuc"/>
</dbReference>
<dbReference type="InterPro" id="IPR002711">
    <property type="entry name" value="HNH"/>
</dbReference>
<dbReference type="GO" id="GO:0008270">
    <property type="term" value="F:zinc ion binding"/>
    <property type="evidence" value="ECO:0007669"/>
    <property type="project" value="InterPro"/>
</dbReference>
<dbReference type="EMBL" id="JMTB01000121">
    <property type="protein sequence ID" value="KFB98718.1"/>
    <property type="molecule type" value="Genomic_DNA"/>
</dbReference>
<organism evidence="2 3">
    <name type="scientific">Trabulsiella guamensis ATCC 49490</name>
    <dbReference type="NCBI Taxonomy" id="1005994"/>
    <lineage>
        <taxon>Bacteria</taxon>
        <taxon>Pseudomonadati</taxon>
        <taxon>Pseudomonadota</taxon>
        <taxon>Gammaproteobacteria</taxon>
        <taxon>Enterobacterales</taxon>
        <taxon>Enterobacteriaceae</taxon>
        <taxon>Trabulsiella</taxon>
    </lineage>
</organism>
<dbReference type="GO" id="GO:0004519">
    <property type="term" value="F:endonuclease activity"/>
    <property type="evidence" value="ECO:0007669"/>
    <property type="project" value="InterPro"/>
</dbReference>
<reference evidence="3" key="1">
    <citation type="submission" date="2014-05" db="EMBL/GenBank/DDBJ databases">
        <title>ATOL: Assembling a taxonomically balanced genome-scale reconstruction of the evolutionary history of the Enterobacteriaceae.</title>
        <authorList>
            <person name="Plunkett G. III"/>
            <person name="Neeno-Eckwall E.C."/>
            <person name="Glasner J.D."/>
            <person name="Perna N.T."/>
        </authorList>
    </citation>
    <scope>NUCLEOTIDE SEQUENCE [LARGE SCALE GENOMIC DNA]</scope>
    <source>
        <strain evidence="3">ATCC 49490</strain>
    </source>
</reference>
<dbReference type="Gene3D" id="1.10.30.50">
    <property type="match status" value="1"/>
</dbReference>
<comment type="caution">
    <text evidence="2">The sequence shown here is derived from an EMBL/GenBank/DDBJ whole genome shotgun (WGS) entry which is preliminary data.</text>
</comment>
<feature type="domain" description="HNH nuclease" evidence="1">
    <location>
        <begin position="199"/>
        <end position="261"/>
    </location>
</feature>
<evidence type="ECO:0000259" key="1">
    <source>
        <dbReference type="SMART" id="SM00507"/>
    </source>
</evidence>
<dbReference type="GO" id="GO:0003676">
    <property type="term" value="F:nucleic acid binding"/>
    <property type="evidence" value="ECO:0007669"/>
    <property type="project" value="InterPro"/>
</dbReference>
<dbReference type="AlphaFoldDB" id="A0A084ZMM4"/>
<dbReference type="Pfam" id="PF01844">
    <property type="entry name" value="HNH"/>
    <property type="match status" value="1"/>
</dbReference>
<dbReference type="SMART" id="SM00507">
    <property type="entry name" value="HNHc"/>
    <property type="match status" value="1"/>
</dbReference>
<dbReference type="RefSeq" id="WP_038162487.1">
    <property type="nucleotide sequence ID" value="NZ_JMTB01000121.1"/>
</dbReference>
<dbReference type="eggNOG" id="COG1403">
    <property type="taxonomic scope" value="Bacteria"/>
</dbReference>
<gene>
    <name evidence="2" type="ORF">GTGU_04388</name>
</gene>
<sequence length="337" mass="38926">MRFYQVDPSLENYWRGIILFGKNVASYKFALAHALYDVKRDGSDLILLEDLALPFSQHLCRHLAQAPKQITAKNSQYLNTCGSFNNGEIDQDVLTAATVKTGFSVVLDKFHNVNQAEIEKRFFIDERKTHKGIRLTDNFYRLTERQQFQNLIHETDARWRLVEQAWAMGVSRNVIAIEYDAAEQQLFSTVNHRRVTITSCRDSLNGYQKGYCFYCYAPISLEPDDDDLADVDHFIPWAARHQVANINGVWNLVLACKHCNRGVQGKFAHVPSLKLLKRLHDRNEYFINSHLPLRETLIQQTGNTPAQRGDFLNRVWNTAQQTLIHQWEPQSSGPDIF</sequence>
<protein>
    <recommendedName>
        <fullName evidence="1">HNH nuclease domain-containing protein</fullName>
    </recommendedName>
</protein>
<dbReference type="Proteomes" id="UP000028630">
    <property type="component" value="Unassembled WGS sequence"/>
</dbReference>
<dbReference type="OrthoDB" id="9804086at2"/>
<name>A0A084ZMM4_9ENTR</name>
<evidence type="ECO:0000313" key="2">
    <source>
        <dbReference type="EMBL" id="KFB98718.1"/>
    </source>
</evidence>
<keyword evidence="3" id="KW-1185">Reference proteome</keyword>